<evidence type="ECO:0000256" key="3">
    <source>
        <dbReference type="ARBA" id="ARBA00023155"/>
    </source>
</evidence>
<name>A0A0M9A0Z1_9HYME</name>
<keyword evidence="2 5" id="KW-0238">DNA-binding</keyword>
<dbReference type="InterPro" id="IPR009057">
    <property type="entry name" value="Homeodomain-like_sf"/>
</dbReference>
<sequence>MSRSFLVDSLIGNNSPPAYPLPYYGNQLPSYMFNFFNLGLGYQPIRPVPRPPAMPVPVSISPPALGSLRPVPGQSPPSPLNTSVSRLSAPSEASPSRNSTPTPPPKSPNSINSSKRIRTAFTSTQLLELEREFASNMYLSRLRRIEIATNLRLSEKQVKIWFQNRRVKYKKEDLPSGQSQKCCCLRTCGKKREGPCSDETSSRKCEQDDEKSMRNEKTDATIDKPVDTIGHEESSNSMADRFEHSAPSSLVVTDSSQRFLQETEEKLNLPRVSAMADRPGYERDVHNLSRGLKRNMVDTAEETADKKRRIDSSAVYQTAIQETAIGPGFRSIGCTKHTVERITEIYLVVDDNLITQKWSETILNATGKPNLLRGLSVGFRKRSVLASGEGEMSPRDAIDDYLRKRREHLKSIGKYSNSYHSQDTVLVGWTLLLRQHKNRDHGQAHQANSNHSRSTDDLQSPEHKIADVARLEVRVFQLKHHGTVVGIPVLHRVLRVLELLRWRMAKKRRVGNHFVELDDQGQ</sequence>
<dbReference type="InterPro" id="IPR017970">
    <property type="entry name" value="Homeobox_CS"/>
</dbReference>
<dbReference type="GO" id="GO:0005634">
    <property type="term" value="C:nucleus"/>
    <property type="evidence" value="ECO:0007669"/>
    <property type="project" value="UniProtKB-SubCell"/>
</dbReference>
<dbReference type="CDD" id="cd00086">
    <property type="entry name" value="homeodomain"/>
    <property type="match status" value="1"/>
</dbReference>
<evidence type="ECO:0000256" key="7">
    <source>
        <dbReference type="SAM" id="MobiDB-lite"/>
    </source>
</evidence>
<gene>
    <name evidence="9" type="ORF">WN51_13666</name>
</gene>
<dbReference type="InterPro" id="IPR001356">
    <property type="entry name" value="HD"/>
</dbReference>
<keyword evidence="4 5" id="KW-0539">Nucleus</keyword>
<evidence type="ECO:0000313" key="10">
    <source>
        <dbReference type="Proteomes" id="UP000053105"/>
    </source>
</evidence>
<dbReference type="STRING" id="166423.A0A0M9A0Z1"/>
<dbReference type="InterPro" id="IPR020479">
    <property type="entry name" value="HD_metazoa"/>
</dbReference>
<evidence type="ECO:0000256" key="6">
    <source>
        <dbReference type="RuleBase" id="RU000682"/>
    </source>
</evidence>
<feature type="region of interest" description="Disordered" evidence="7">
    <location>
        <begin position="191"/>
        <end position="244"/>
    </location>
</feature>
<accession>A0A0M9A0Z1</accession>
<dbReference type="OrthoDB" id="6159439at2759"/>
<dbReference type="PANTHER" id="PTHR47421">
    <property type="entry name" value="GS HOMEOBOX 2"/>
    <property type="match status" value="1"/>
</dbReference>
<evidence type="ECO:0000313" key="9">
    <source>
        <dbReference type="EMBL" id="KOX73589.1"/>
    </source>
</evidence>
<dbReference type="GO" id="GO:0000981">
    <property type="term" value="F:DNA-binding transcription factor activity, RNA polymerase II-specific"/>
    <property type="evidence" value="ECO:0007669"/>
    <property type="project" value="InterPro"/>
</dbReference>
<evidence type="ECO:0000256" key="4">
    <source>
        <dbReference type="ARBA" id="ARBA00023242"/>
    </source>
</evidence>
<dbReference type="PROSITE" id="PS00027">
    <property type="entry name" value="HOMEOBOX_1"/>
    <property type="match status" value="1"/>
</dbReference>
<feature type="DNA-binding region" description="Homeobox" evidence="5">
    <location>
        <begin position="114"/>
        <end position="173"/>
    </location>
</feature>
<dbReference type="PROSITE" id="PS50071">
    <property type="entry name" value="HOMEOBOX_2"/>
    <property type="match status" value="1"/>
</dbReference>
<dbReference type="PANTHER" id="PTHR47421:SF2">
    <property type="entry name" value="GS HOMEOBOX 1"/>
    <property type="match status" value="1"/>
</dbReference>
<dbReference type="InterPro" id="IPR042191">
    <property type="entry name" value="GSH1/2"/>
</dbReference>
<feature type="region of interest" description="Disordered" evidence="7">
    <location>
        <begin position="438"/>
        <end position="461"/>
    </location>
</feature>
<dbReference type="SUPFAM" id="SSF46689">
    <property type="entry name" value="Homeodomain-like"/>
    <property type="match status" value="1"/>
</dbReference>
<proteinExistence type="predicted"/>
<evidence type="ECO:0000256" key="2">
    <source>
        <dbReference type="ARBA" id="ARBA00023125"/>
    </source>
</evidence>
<keyword evidence="10" id="KW-1185">Reference proteome</keyword>
<evidence type="ECO:0000256" key="1">
    <source>
        <dbReference type="ARBA" id="ARBA00004123"/>
    </source>
</evidence>
<evidence type="ECO:0000259" key="8">
    <source>
        <dbReference type="PROSITE" id="PS50071"/>
    </source>
</evidence>
<feature type="domain" description="Homeobox" evidence="8">
    <location>
        <begin position="112"/>
        <end position="172"/>
    </location>
</feature>
<dbReference type="Gene3D" id="1.10.10.60">
    <property type="entry name" value="Homeodomain-like"/>
    <property type="match status" value="1"/>
</dbReference>
<evidence type="ECO:0000256" key="5">
    <source>
        <dbReference type="PROSITE-ProRule" id="PRU00108"/>
    </source>
</evidence>
<dbReference type="Proteomes" id="UP000053105">
    <property type="component" value="Unassembled WGS sequence"/>
</dbReference>
<dbReference type="GO" id="GO:1990837">
    <property type="term" value="F:sequence-specific double-stranded DNA binding"/>
    <property type="evidence" value="ECO:0007669"/>
    <property type="project" value="TreeGrafter"/>
</dbReference>
<dbReference type="AlphaFoldDB" id="A0A0M9A0Z1"/>
<protein>
    <submittedName>
        <fullName evidence="9">GS homeobox 1</fullName>
    </submittedName>
</protein>
<dbReference type="SMART" id="SM00389">
    <property type="entry name" value="HOX"/>
    <property type="match status" value="1"/>
</dbReference>
<feature type="region of interest" description="Disordered" evidence="7">
    <location>
        <begin position="65"/>
        <end position="117"/>
    </location>
</feature>
<dbReference type="Pfam" id="PF00046">
    <property type="entry name" value="Homeodomain"/>
    <property type="match status" value="1"/>
</dbReference>
<feature type="compositionally biased region" description="Polar residues" evidence="7">
    <location>
        <begin position="80"/>
        <end position="93"/>
    </location>
</feature>
<keyword evidence="3 5" id="KW-0371">Homeobox</keyword>
<dbReference type="PRINTS" id="PR00024">
    <property type="entry name" value="HOMEOBOX"/>
</dbReference>
<organism evidence="9 10">
    <name type="scientific">Melipona quadrifasciata</name>
    <dbReference type="NCBI Taxonomy" id="166423"/>
    <lineage>
        <taxon>Eukaryota</taxon>
        <taxon>Metazoa</taxon>
        <taxon>Ecdysozoa</taxon>
        <taxon>Arthropoda</taxon>
        <taxon>Hexapoda</taxon>
        <taxon>Insecta</taxon>
        <taxon>Pterygota</taxon>
        <taxon>Neoptera</taxon>
        <taxon>Endopterygota</taxon>
        <taxon>Hymenoptera</taxon>
        <taxon>Apocrita</taxon>
        <taxon>Aculeata</taxon>
        <taxon>Apoidea</taxon>
        <taxon>Anthophila</taxon>
        <taxon>Apidae</taxon>
        <taxon>Melipona</taxon>
    </lineage>
</organism>
<comment type="subcellular location">
    <subcellularLocation>
        <location evidence="1 5 6">Nucleus</location>
    </subcellularLocation>
</comment>
<reference evidence="9 10" key="1">
    <citation type="submission" date="2015-07" db="EMBL/GenBank/DDBJ databases">
        <title>The genome of Melipona quadrifasciata.</title>
        <authorList>
            <person name="Pan H."/>
            <person name="Kapheim K."/>
        </authorList>
    </citation>
    <scope>NUCLEOTIDE SEQUENCE [LARGE SCALE GENOMIC DNA]</scope>
    <source>
        <strain evidence="9">0111107301</strain>
        <tissue evidence="9">Whole body</tissue>
    </source>
</reference>
<dbReference type="EMBL" id="KQ435794">
    <property type="protein sequence ID" value="KOX73589.1"/>
    <property type="molecule type" value="Genomic_DNA"/>
</dbReference>